<dbReference type="PANTHER" id="PTHR43685:SF2">
    <property type="entry name" value="GLYCOSYLTRANSFERASE 2-LIKE DOMAIN-CONTAINING PROTEIN"/>
    <property type="match status" value="1"/>
</dbReference>
<reference evidence="2" key="1">
    <citation type="submission" date="2018-07" db="EMBL/GenBank/DDBJ databases">
        <authorList>
            <person name="Quirk P.G."/>
            <person name="Krulwich T.A."/>
        </authorList>
    </citation>
    <scope>NUCLEOTIDE SEQUENCE</scope>
</reference>
<sequence>MTLASPPRVAIGIPVFNGQNYIADAIESVLAQTFEDFELVISDNASTDATESVCRAYAERDFRIRYHRSAYNRGAACNYDLVYRLCSPTTYFKWLAHDDRIAPTFLAKAVAALDADSEAALCSSLVQVIDDKGEQIRIYDSDLIAARVSERPSERFAVCILKSHRNSELFALIRRSAFERIEPMAAYYNSDKVIIAELALLGRFLQIDEPLIANREHQKRATSAVVRAAWAAYHDSKGGHWNRFGHLMVYRDYVRMVHRHLQDWRERRNAYASLLKWWGAGNNLITFCADAVAFVSPKAFVFGRRLKHQLLRPAAPKCRAGTDYSGD</sequence>
<dbReference type="SUPFAM" id="SSF53448">
    <property type="entry name" value="Nucleotide-diphospho-sugar transferases"/>
    <property type="match status" value="1"/>
</dbReference>
<name>A0A380TDW1_9ZZZZ</name>
<organism evidence="2">
    <name type="scientific">metagenome</name>
    <dbReference type="NCBI Taxonomy" id="256318"/>
    <lineage>
        <taxon>unclassified sequences</taxon>
        <taxon>metagenomes</taxon>
    </lineage>
</organism>
<dbReference type="InterPro" id="IPR001173">
    <property type="entry name" value="Glyco_trans_2-like"/>
</dbReference>
<dbReference type="GO" id="GO:0044010">
    <property type="term" value="P:single-species biofilm formation"/>
    <property type="evidence" value="ECO:0007669"/>
    <property type="project" value="TreeGrafter"/>
</dbReference>
<dbReference type="InterPro" id="IPR029044">
    <property type="entry name" value="Nucleotide-diphossugar_trans"/>
</dbReference>
<dbReference type="PANTHER" id="PTHR43685">
    <property type="entry name" value="GLYCOSYLTRANSFERASE"/>
    <property type="match status" value="1"/>
</dbReference>
<gene>
    <name evidence="2" type="ORF">DF3PB_2890004</name>
</gene>
<dbReference type="EMBL" id="UIDG01000211">
    <property type="protein sequence ID" value="SUS06476.1"/>
    <property type="molecule type" value="Genomic_DNA"/>
</dbReference>
<protein>
    <submittedName>
        <fullName evidence="2">Glycosyl transferase, family 2</fullName>
    </submittedName>
</protein>
<evidence type="ECO:0000259" key="1">
    <source>
        <dbReference type="Pfam" id="PF00535"/>
    </source>
</evidence>
<accession>A0A380TDW1</accession>
<dbReference type="Pfam" id="PF00535">
    <property type="entry name" value="Glycos_transf_2"/>
    <property type="match status" value="1"/>
</dbReference>
<feature type="domain" description="Glycosyltransferase 2-like" evidence="1">
    <location>
        <begin position="11"/>
        <end position="181"/>
    </location>
</feature>
<keyword evidence="2" id="KW-0808">Transferase</keyword>
<dbReference type="AlphaFoldDB" id="A0A380TDW1"/>
<dbReference type="GO" id="GO:0016740">
    <property type="term" value="F:transferase activity"/>
    <property type="evidence" value="ECO:0007669"/>
    <property type="project" value="UniProtKB-KW"/>
</dbReference>
<proteinExistence type="predicted"/>
<dbReference type="CDD" id="cd00761">
    <property type="entry name" value="Glyco_tranf_GTA_type"/>
    <property type="match status" value="1"/>
</dbReference>
<dbReference type="InterPro" id="IPR050834">
    <property type="entry name" value="Glycosyltransf_2"/>
</dbReference>
<evidence type="ECO:0000313" key="2">
    <source>
        <dbReference type="EMBL" id="SUS06476.1"/>
    </source>
</evidence>
<dbReference type="Gene3D" id="3.90.550.10">
    <property type="entry name" value="Spore Coat Polysaccharide Biosynthesis Protein SpsA, Chain A"/>
    <property type="match status" value="1"/>
</dbReference>